<dbReference type="Pfam" id="PF12656">
    <property type="entry name" value="G-patch_2"/>
    <property type="match status" value="1"/>
</dbReference>
<dbReference type="InterPro" id="IPR045166">
    <property type="entry name" value="Spp2-like"/>
</dbReference>
<dbReference type="Proteomes" id="UP000001449">
    <property type="component" value="Chromosome 13"/>
</dbReference>
<dbReference type="OMA" id="WLRANIR"/>
<evidence type="ECO:0000256" key="3">
    <source>
        <dbReference type="SAM" id="MobiDB-lite"/>
    </source>
</evidence>
<protein>
    <recommendedName>
        <fullName evidence="4">Spp2/MOS2 G-patch domain-containing protein</fullName>
    </recommendedName>
</protein>
<dbReference type="KEGG" id="tps:THAPSDRAFT_24614"/>
<dbReference type="STRING" id="35128.B8CB44"/>
<feature type="compositionally biased region" description="Basic and acidic residues" evidence="3">
    <location>
        <begin position="545"/>
        <end position="575"/>
    </location>
</feature>
<feature type="region of interest" description="Disordered" evidence="3">
    <location>
        <begin position="298"/>
        <end position="368"/>
    </location>
</feature>
<dbReference type="PANTHER" id="PTHR15818:SF2">
    <property type="entry name" value="G-PATCH DOMAIN AND KOW MOTIFS-CONTAINING PROTEIN"/>
    <property type="match status" value="1"/>
</dbReference>
<dbReference type="PANTHER" id="PTHR15818">
    <property type="entry name" value="G PATCH AND KOW-CONTAINING"/>
    <property type="match status" value="1"/>
</dbReference>
<feature type="domain" description="Spp2/MOS2 G-patch" evidence="4">
    <location>
        <begin position="265"/>
        <end position="336"/>
    </location>
</feature>
<feature type="compositionally biased region" description="Polar residues" evidence="3">
    <location>
        <begin position="12"/>
        <end position="37"/>
    </location>
</feature>
<dbReference type="eggNOG" id="KOG4315">
    <property type="taxonomic scope" value="Eukaryota"/>
</dbReference>
<evidence type="ECO:0000313" key="5">
    <source>
        <dbReference type="EMBL" id="EED89065.1"/>
    </source>
</evidence>
<organism evidence="5 6">
    <name type="scientific">Thalassiosira pseudonana</name>
    <name type="common">Marine diatom</name>
    <name type="synonym">Cyclotella nana</name>
    <dbReference type="NCBI Taxonomy" id="35128"/>
    <lineage>
        <taxon>Eukaryota</taxon>
        <taxon>Sar</taxon>
        <taxon>Stramenopiles</taxon>
        <taxon>Ochrophyta</taxon>
        <taxon>Bacillariophyta</taxon>
        <taxon>Coscinodiscophyceae</taxon>
        <taxon>Thalassiosirophycidae</taxon>
        <taxon>Thalassiosirales</taxon>
        <taxon>Thalassiosiraceae</taxon>
        <taxon>Thalassiosira</taxon>
    </lineage>
</organism>
<dbReference type="HOGENOM" id="CLU_385231_0_0_1"/>
<feature type="compositionally biased region" description="Basic residues" evidence="3">
    <location>
        <begin position="576"/>
        <end position="593"/>
    </location>
</feature>
<feature type="region of interest" description="Disordered" evidence="3">
    <location>
        <begin position="464"/>
        <end position="593"/>
    </location>
</feature>
<feature type="compositionally biased region" description="Low complexity" evidence="3">
    <location>
        <begin position="54"/>
        <end position="66"/>
    </location>
</feature>
<dbReference type="GeneID" id="7445716"/>
<feature type="compositionally biased region" description="Polar residues" evidence="3">
    <location>
        <begin position="211"/>
        <end position="242"/>
    </location>
</feature>
<dbReference type="Pfam" id="PF25088">
    <property type="entry name" value="GPKOW_C"/>
    <property type="match status" value="1"/>
</dbReference>
<keyword evidence="6" id="KW-1185">Reference proteome</keyword>
<dbReference type="EMBL" id="CM000648">
    <property type="protein sequence ID" value="EED89065.1"/>
    <property type="molecule type" value="Genomic_DNA"/>
</dbReference>
<feature type="region of interest" description="Disordered" evidence="3">
    <location>
        <begin position="1"/>
        <end position="70"/>
    </location>
</feature>
<dbReference type="AlphaFoldDB" id="B8CB44"/>
<accession>B8CB44</accession>
<comment type="subcellular location">
    <subcellularLocation>
        <location evidence="1">Nucleus</location>
    </subcellularLocation>
</comment>
<evidence type="ECO:0000256" key="2">
    <source>
        <dbReference type="ARBA" id="ARBA00023242"/>
    </source>
</evidence>
<sequence>MNGVEEDRDDSAQQQPPTSDPTADARSNPSAKDTTTVVRAKINISLKQKKKSKPTTSNSTNASNLTGKSSLLAEEYSTIAEEARAISQRRHEEGTILVIPCEQKKNEGKREAPLLAARLALLNRGGVGGGTADAAAAADGGAQEDAIAMGAVDTDATNTHFATIDDDGDIDDEAVMQLIQSAKDKDGTTNDNGDRRGTQSKQPGFVIAAPSKNSLNLRGVAKSNNHTTNSSSGRAGGSQSTAAPPPNDEEIFKQELAHHAADVDPTSNVYANVSIGDFGSALLRGMGWNGSASGNINNNGNSRLGGGAKRLGGSKPTDEEVIKPRPHRLGLGATPLPPPTSTNNGGSSSGGIHRRARRPEEVKREEERVRAQEEIERKAAEKIKLDVQVTLQNGSVVWVRKESDDVGRSGRGRAQRAVVAKAAGVPGLNRLLVKMEGSTEDVSVTKGSVTLCSWDELKENPFRMVNAKTSSMQSKESESSGERHRREDVDDGLTRRKRSSSRDRGNREESHKKRRRNRRERSTSTSSRSDSDSSRRRHRKKRERKHDSKESSHNRDRRRDDRRRVRSRSPDDRHSSNRSKHHLSSSHNHSKQQHLHWLLPNIRVRFVSNKIPKFYLQKGIVQDVIQSQQSSPKAVLLMDSNGQVLDNIPERYLETALPKTGGNVIVLEGRYRWKKGRLLERSSGDGSGVVQLFEDLEVVNISLDSVAEWCGPVDDDLE</sequence>
<dbReference type="GO" id="GO:0005681">
    <property type="term" value="C:spliceosomal complex"/>
    <property type="evidence" value="ECO:0000318"/>
    <property type="project" value="GO_Central"/>
</dbReference>
<dbReference type="RefSeq" id="XP_002293329.1">
    <property type="nucleotide sequence ID" value="XM_002293293.1"/>
</dbReference>
<proteinExistence type="predicted"/>
<gene>
    <name evidence="5" type="ORF">THAPSDRAFT_24614</name>
</gene>
<feature type="compositionally biased region" description="Basic and acidic residues" evidence="3">
    <location>
        <begin position="182"/>
        <end position="197"/>
    </location>
</feature>
<evidence type="ECO:0000259" key="4">
    <source>
        <dbReference type="Pfam" id="PF12656"/>
    </source>
</evidence>
<keyword evidence="2" id="KW-0539">Nucleus</keyword>
<reference evidence="5 6" key="2">
    <citation type="journal article" date="2008" name="Nature">
        <title>The Phaeodactylum genome reveals the evolutionary history of diatom genomes.</title>
        <authorList>
            <person name="Bowler C."/>
            <person name="Allen A.E."/>
            <person name="Badger J.H."/>
            <person name="Grimwood J."/>
            <person name="Jabbari K."/>
            <person name="Kuo A."/>
            <person name="Maheswari U."/>
            <person name="Martens C."/>
            <person name="Maumus F."/>
            <person name="Otillar R.P."/>
            <person name="Rayko E."/>
            <person name="Salamov A."/>
            <person name="Vandepoele K."/>
            <person name="Beszteri B."/>
            <person name="Gruber A."/>
            <person name="Heijde M."/>
            <person name="Katinka M."/>
            <person name="Mock T."/>
            <person name="Valentin K."/>
            <person name="Verret F."/>
            <person name="Berges J.A."/>
            <person name="Brownlee C."/>
            <person name="Cadoret J.P."/>
            <person name="Chiovitti A."/>
            <person name="Choi C.J."/>
            <person name="Coesel S."/>
            <person name="De Martino A."/>
            <person name="Detter J.C."/>
            <person name="Durkin C."/>
            <person name="Falciatore A."/>
            <person name="Fournet J."/>
            <person name="Haruta M."/>
            <person name="Huysman M.J."/>
            <person name="Jenkins B.D."/>
            <person name="Jiroutova K."/>
            <person name="Jorgensen R.E."/>
            <person name="Joubert Y."/>
            <person name="Kaplan A."/>
            <person name="Kroger N."/>
            <person name="Kroth P.G."/>
            <person name="La Roche J."/>
            <person name="Lindquist E."/>
            <person name="Lommer M."/>
            <person name="Martin-Jezequel V."/>
            <person name="Lopez P.J."/>
            <person name="Lucas S."/>
            <person name="Mangogna M."/>
            <person name="McGinnis K."/>
            <person name="Medlin L.K."/>
            <person name="Montsant A."/>
            <person name="Oudot-Le Secq M.P."/>
            <person name="Napoli C."/>
            <person name="Obornik M."/>
            <person name="Parker M.S."/>
            <person name="Petit J.L."/>
            <person name="Porcel B.M."/>
            <person name="Poulsen N."/>
            <person name="Robison M."/>
            <person name="Rychlewski L."/>
            <person name="Rynearson T.A."/>
            <person name="Schmutz J."/>
            <person name="Shapiro H."/>
            <person name="Siaut M."/>
            <person name="Stanley M."/>
            <person name="Sussman M.R."/>
            <person name="Taylor A.R."/>
            <person name="Vardi A."/>
            <person name="von Dassow P."/>
            <person name="Vyverman W."/>
            <person name="Willis A."/>
            <person name="Wyrwicz L.S."/>
            <person name="Rokhsar D.S."/>
            <person name="Weissenbach J."/>
            <person name="Armbrust E.V."/>
            <person name="Green B.R."/>
            <person name="Van de Peer Y."/>
            <person name="Grigoriev I.V."/>
        </authorList>
    </citation>
    <scope>NUCLEOTIDE SEQUENCE [LARGE SCALE GENOMIC DNA]</scope>
    <source>
        <strain evidence="5 6">CCMP1335</strain>
    </source>
</reference>
<reference evidence="5 6" key="1">
    <citation type="journal article" date="2004" name="Science">
        <title>The genome of the diatom Thalassiosira pseudonana: ecology, evolution, and metabolism.</title>
        <authorList>
            <person name="Armbrust E.V."/>
            <person name="Berges J.A."/>
            <person name="Bowler C."/>
            <person name="Green B.R."/>
            <person name="Martinez D."/>
            <person name="Putnam N.H."/>
            <person name="Zhou S."/>
            <person name="Allen A.E."/>
            <person name="Apt K.E."/>
            <person name="Bechner M."/>
            <person name="Brzezinski M.A."/>
            <person name="Chaal B.K."/>
            <person name="Chiovitti A."/>
            <person name="Davis A.K."/>
            <person name="Demarest M.S."/>
            <person name="Detter J.C."/>
            <person name="Glavina T."/>
            <person name="Goodstein D."/>
            <person name="Hadi M.Z."/>
            <person name="Hellsten U."/>
            <person name="Hildebrand M."/>
            <person name="Jenkins B.D."/>
            <person name="Jurka J."/>
            <person name="Kapitonov V.V."/>
            <person name="Kroger N."/>
            <person name="Lau W.W."/>
            <person name="Lane T.W."/>
            <person name="Larimer F.W."/>
            <person name="Lippmeier J.C."/>
            <person name="Lucas S."/>
            <person name="Medina M."/>
            <person name="Montsant A."/>
            <person name="Obornik M."/>
            <person name="Parker M.S."/>
            <person name="Palenik B."/>
            <person name="Pazour G.J."/>
            <person name="Richardson P.M."/>
            <person name="Rynearson T.A."/>
            <person name="Saito M.A."/>
            <person name="Schwartz D.C."/>
            <person name="Thamatrakoln K."/>
            <person name="Valentin K."/>
            <person name="Vardi A."/>
            <person name="Wilkerson F.P."/>
            <person name="Rokhsar D.S."/>
        </authorList>
    </citation>
    <scope>NUCLEOTIDE SEQUENCE [LARGE SCALE GENOMIC DNA]</scope>
    <source>
        <strain evidence="5 6">CCMP1335</strain>
    </source>
</reference>
<evidence type="ECO:0000256" key="1">
    <source>
        <dbReference type="ARBA" id="ARBA00004123"/>
    </source>
</evidence>
<feature type="compositionally biased region" description="Basic residues" evidence="3">
    <location>
        <begin position="535"/>
        <end position="544"/>
    </location>
</feature>
<dbReference type="GO" id="GO:0000398">
    <property type="term" value="P:mRNA splicing, via spliceosome"/>
    <property type="evidence" value="ECO:0000318"/>
    <property type="project" value="GO_Central"/>
</dbReference>
<feature type="compositionally biased region" description="Basic and acidic residues" evidence="3">
    <location>
        <begin position="358"/>
        <end position="368"/>
    </location>
</feature>
<dbReference type="PaxDb" id="35128-Thaps24614"/>
<dbReference type="InParanoid" id="B8CB44"/>
<feature type="compositionally biased region" description="Basic and acidic residues" evidence="3">
    <location>
        <begin position="475"/>
        <end position="511"/>
    </location>
</feature>
<feature type="region of interest" description="Disordered" evidence="3">
    <location>
        <begin position="180"/>
        <end position="247"/>
    </location>
</feature>
<dbReference type="InterPro" id="IPR026822">
    <property type="entry name" value="Spp2/MOS2_G-patch"/>
</dbReference>
<name>B8CB44_THAPS</name>
<evidence type="ECO:0000313" key="6">
    <source>
        <dbReference type="Proteomes" id="UP000001449"/>
    </source>
</evidence>